<reference evidence="1 2" key="1">
    <citation type="submission" date="2014-06" db="EMBL/GenBank/DDBJ databases">
        <authorList>
            <person name="Swart Estienne"/>
        </authorList>
    </citation>
    <scope>NUCLEOTIDE SEQUENCE [LARGE SCALE GENOMIC DNA]</scope>
    <source>
        <strain evidence="1 2">130c</strain>
    </source>
</reference>
<organism evidence="1 2">
    <name type="scientific">Stylonychia lemnae</name>
    <name type="common">Ciliate</name>
    <dbReference type="NCBI Taxonomy" id="5949"/>
    <lineage>
        <taxon>Eukaryota</taxon>
        <taxon>Sar</taxon>
        <taxon>Alveolata</taxon>
        <taxon>Ciliophora</taxon>
        <taxon>Intramacronucleata</taxon>
        <taxon>Spirotrichea</taxon>
        <taxon>Stichotrichia</taxon>
        <taxon>Sporadotrichida</taxon>
        <taxon>Oxytrichidae</taxon>
        <taxon>Stylonychinae</taxon>
        <taxon>Stylonychia</taxon>
    </lineage>
</organism>
<evidence type="ECO:0000313" key="2">
    <source>
        <dbReference type="Proteomes" id="UP000039865"/>
    </source>
</evidence>
<proteinExistence type="predicted"/>
<accession>A0A077ZWM2</accession>
<dbReference type="EMBL" id="CCKQ01002576">
    <property type="protein sequence ID" value="CDW73687.1"/>
    <property type="molecule type" value="Genomic_DNA"/>
</dbReference>
<dbReference type="InParanoid" id="A0A077ZWM2"/>
<sequence length="88" mass="10844">MFVIAGIVVAWQRVKIFSNKKFQKLKLEKKQYKCDNQTEINLDKIWNEQNRSIYQKKGKNKKKQHKKHAKYLSWKKRMEKYELQQQLS</sequence>
<keyword evidence="2" id="KW-1185">Reference proteome</keyword>
<dbReference type="AlphaFoldDB" id="A0A077ZWM2"/>
<evidence type="ECO:0000313" key="1">
    <source>
        <dbReference type="EMBL" id="CDW73687.1"/>
    </source>
</evidence>
<dbReference type="Proteomes" id="UP000039865">
    <property type="component" value="Unassembled WGS sequence"/>
</dbReference>
<protein>
    <submittedName>
        <fullName evidence="1">Uncharacterized protein</fullName>
    </submittedName>
</protein>
<name>A0A077ZWM2_STYLE</name>
<gene>
    <name evidence="1" type="primary">Contig16334.g17400</name>
    <name evidence="1" type="ORF">STYLEM_2672</name>
</gene>